<organism evidence="2 3">
    <name type="scientific">Rugamonas rubra</name>
    <dbReference type="NCBI Taxonomy" id="758825"/>
    <lineage>
        <taxon>Bacteria</taxon>
        <taxon>Pseudomonadati</taxon>
        <taxon>Pseudomonadota</taxon>
        <taxon>Betaproteobacteria</taxon>
        <taxon>Burkholderiales</taxon>
        <taxon>Oxalobacteraceae</taxon>
        <taxon>Telluria group</taxon>
        <taxon>Rugamonas</taxon>
    </lineage>
</organism>
<evidence type="ECO:0000259" key="1">
    <source>
        <dbReference type="PROSITE" id="PS50851"/>
    </source>
</evidence>
<dbReference type="AlphaFoldDB" id="A0A1I4HYB8"/>
<proteinExistence type="predicted"/>
<accession>A0A1I4HYB8</accession>
<dbReference type="Pfam" id="PF01584">
    <property type="entry name" value="CheW"/>
    <property type="match status" value="1"/>
</dbReference>
<dbReference type="InterPro" id="IPR036061">
    <property type="entry name" value="CheW-like_dom_sf"/>
</dbReference>
<dbReference type="STRING" id="758825.SAMN02982985_00296"/>
<dbReference type="RefSeq" id="WP_093382652.1">
    <property type="nucleotide sequence ID" value="NZ_FOTW01000004.1"/>
</dbReference>
<reference evidence="2 3" key="1">
    <citation type="submission" date="2016-10" db="EMBL/GenBank/DDBJ databases">
        <authorList>
            <person name="de Groot N.N."/>
        </authorList>
    </citation>
    <scope>NUCLEOTIDE SEQUENCE [LARGE SCALE GENOMIC DNA]</scope>
    <source>
        <strain evidence="2 3">ATCC 43154</strain>
    </source>
</reference>
<dbReference type="OrthoDB" id="5298045at2"/>
<dbReference type="EMBL" id="FOTW01000004">
    <property type="protein sequence ID" value="SFL46817.1"/>
    <property type="molecule type" value="Genomic_DNA"/>
</dbReference>
<evidence type="ECO:0000313" key="3">
    <source>
        <dbReference type="Proteomes" id="UP000199470"/>
    </source>
</evidence>
<dbReference type="Proteomes" id="UP000199470">
    <property type="component" value="Unassembled WGS sequence"/>
</dbReference>
<dbReference type="GO" id="GO:0006935">
    <property type="term" value="P:chemotaxis"/>
    <property type="evidence" value="ECO:0007669"/>
    <property type="project" value="InterPro"/>
</dbReference>
<dbReference type="Gene3D" id="2.30.30.40">
    <property type="entry name" value="SH3 Domains"/>
    <property type="match status" value="1"/>
</dbReference>
<dbReference type="Gene3D" id="2.40.50.180">
    <property type="entry name" value="CheA-289, Domain 4"/>
    <property type="match status" value="1"/>
</dbReference>
<protein>
    <submittedName>
        <fullName evidence="2">Twitching motility protein PilI</fullName>
    </submittedName>
</protein>
<sequence>MGASGRDPVTAPDGAERRSRLRQYQVQLLERVQAAASGPAAGGRELGVQLGGRRFLLDLTQIGEIAPPQALTTVPLAQPWYLGLAKLRGALCGVVDLARYLELGGVAGGPQARLVSFAPGLGCPCALLVEQVLGLRRLDQLEPAAAPATAAPAAPWCEQHFRERDGAHWTRLDLALLLREPRFLQVGL</sequence>
<name>A0A1I4HYB8_9BURK</name>
<gene>
    <name evidence="2" type="ORF">SAMN02982985_00296</name>
</gene>
<dbReference type="GO" id="GO:0007165">
    <property type="term" value="P:signal transduction"/>
    <property type="evidence" value="ECO:0007669"/>
    <property type="project" value="InterPro"/>
</dbReference>
<dbReference type="InterPro" id="IPR002545">
    <property type="entry name" value="CheW-lke_dom"/>
</dbReference>
<keyword evidence="3" id="KW-1185">Reference proteome</keyword>
<dbReference type="SMART" id="SM00260">
    <property type="entry name" value="CheW"/>
    <property type="match status" value="1"/>
</dbReference>
<feature type="domain" description="CheW-like" evidence="1">
    <location>
        <begin position="42"/>
        <end position="183"/>
    </location>
</feature>
<evidence type="ECO:0000313" key="2">
    <source>
        <dbReference type="EMBL" id="SFL46817.1"/>
    </source>
</evidence>
<dbReference type="PROSITE" id="PS50851">
    <property type="entry name" value="CHEW"/>
    <property type="match status" value="1"/>
</dbReference>
<dbReference type="SUPFAM" id="SSF50341">
    <property type="entry name" value="CheW-like"/>
    <property type="match status" value="1"/>
</dbReference>